<dbReference type="InterPro" id="IPR000705">
    <property type="entry name" value="Galactokinase"/>
</dbReference>
<dbReference type="PROSITE" id="PS00627">
    <property type="entry name" value="GHMP_KINASES_ATP"/>
    <property type="match status" value="1"/>
</dbReference>
<comment type="catalytic activity">
    <reaction evidence="10">
        <text>alpha-D-galactose + ATP = alpha-D-galactose 1-phosphate + ADP + H(+)</text>
        <dbReference type="Rhea" id="RHEA:13553"/>
        <dbReference type="ChEBI" id="CHEBI:15378"/>
        <dbReference type="ChEBI" id="CHEBI:28061"/>
        <dbReference type="ChEBI" id="CHEBI:30616"/>
        <dbReference type="ChEBI" id="CHEBI:58336"/>
        <dbReference type="ChEBI" id="CHEBI:456216"/>
        <dbReference type="EC" id="2.7.1.6"/>
    </reaction>
    <physiologicalReaction direction="left-to-right" evidence="10">
        <dbReference type="Rhea" id="RHEA:13554"/>
    </physiologicalReaction>
</comment>
<dbReference type="SUPFAM" id="SSF55060">
    <property type="entry name" value="GHMP Kinase, C-terminal domain"/>
    <property type="match status" value="1"/>
</dbReference>
<evidence type="ECO:0000256" key="4">
    <source>
        <dbReference type="ARBA" id="ARBA00019487"/>
    </source>
</evidence>
<evidence type="ECO:0000256" key="11">
    <source>
        <dbReference type="SAM" id="MobiDB-lite"/>
    </source>
</evidence>
<comment type="pathway">
    <text evidence="1">Carbohydrate metabolism; galactose metabolism.</text>
</comment>
<dbReference type="Pfam" id="PF10509">
    <property type="entry name" value="GalKase_gal_bdg"/>
    <property type="match status" value="1"/>
</dbReference>
<evidence type="ECO:0000313" key="15">
    <source>
        <dbReference type="EMBL" id="KAJ1926310.1"/>
    </source>
</evidence>
<dbReference type="InterPro" id="IPR013750">
    <property type="entry name" value="GHMP_kinase_C_dom"/>
</dbReference>
<feature type="domain" description="Galactokinase N-terminal" evidence="14">
    <location>
        <begin position="32"/>
        <end position="80"/>
    </location>
</feature>
<dbReference type="EMBL" id="JANBPT010000176">
    <property type="protein sequence ID" value="KAJ1926310.1"/>
    <property type="molecule type" value="Genomic_DNA"/>
</dbReference>
<dbReference type="PANTHER" id="PTHR10457:SF7">
    <property type="entry name" value="GALACTOKINASE-RELATED"/>
    <property type="match status" value="1"/>
</dbReference>
<dbReference type="OrthoDB" id="187738at2759"/>
<dbReference type="NCBIfam" id="TIGR00131">
    <property type="entry name" value="gal_kin"/>
    <property type="match status" value="1"/>
</dbReference>
<dbReference type="EC" id="2.7.1.6" evidence="3"/>
<feature type="domain" description="GHMP kinase C-terminal" evidence="13">
    <location>
        <begin position="510"/>
        <end position="581"/>
    </location>
</feature>
<evidence type="ECO:0000259" key="12">
    <source>
        <dbReference type="Pfam" id="PF00288"/>
    </source>
</evidence>
<comment type="caution">
    <text evidence="15">The sequence shown here is derived from an EMBL/GenBank/DDBJ whole genome shotgun (WGS) entry which is preliminary data.</text>
</comment>
<dbReference type="AlphaFoldDB" id="A0A9W8AEN9"/>
<dbReference type="InterPro" id="IPR006204">
    <property type="entry name" value="GHMP_kinase_N_dom"/>
</dbReference>
<evidence type="ECO:0000256" key="10">
    <source>
        <dbReference type="ARBA" id="ARBA00049538"/>
    </source>
</evidence>
<evidence type="ECO:0000256" key="3">
    <source>
        <dbReference type="ARBA" id="ARBA00012315"/>
    </source>
</evidence>
<name>A0A9W8AEN9_9FUNG</name>
<keyword evidence="5 15" id="KW-0808">Transferase</keyword>
<dbReference type="InterPro" id="IPR006203">
    <property type="entry name" value="GHMP_knse_ATP-bd_CS"/>
</dbReference>
<dbReference type="Pfam" id="PF08544">
    <property type="entry name" value="GHMP_kinases_C"/>
    <property type="match status" value="1"/>
</dbReference>
<evidence type="ECO:0000256" key="6">
    <source>
        <dbReference type="ARBA" id="ARBA00022741"/>
    </source>
</evidence>
<feature type="domain" description="GHMP kinase N-terminal" evidence="12">
    <location>
        <begin position="156"/>
        <end position="258"/>
    </location>
</feature>
<dbReference type="InterPro" id="IPR019741">
    <property type="entry name" value="Galactokinase_CS"/>
</dbReference>
<evidence type="ECO:0000259" key="13">
    <source>
        <dbReference type="Pfam" id="PF08544"/>
    </source>
</evidence>
<dbReference type="InterPro" id="IPR014721">
    <property type="entry name" value="Ribsml_uS5_D2-typ_fold_subgr"/>
</dbReference>
<keyword evidence="6" id="KW-0547">Nucleotide-binding</keyword>
<evidence type="ECO:0000256" key="2">
    <source>
        <dbReference type="ARBA" id="ARBA00006566"/>
    </source>
</evidence>
<comment type="similarity">
    <text evidence="2">Belongs to the GHMP kinase family. GalK subfamily.</text>
</comment>
<reference evidence="15" key="1">
    <citation type="submission" date="2022-07" db="EMBL/GenBank/DDBJ databases">
        <title>Phylogenomic reconstructions and comparative analyses of Kickxellomycotina fungi.</title>
        <authorList>
            <person name="Reynolds N.K."/>
            <person name="Stajich J.E."/>
            <person name="Barry K."/>
            <person name="Grigoriev I.V."/>
            <person name="Crous P."/>
            <person name="Smith M.E."/>
        </authorList>
    </citation>
    <scope>NUCLEOTIDE SEQUENCE</scope>
    <source>
        <strain evidence="15">RSA 861</strain>
    </source>
</reference>
<gene>
    <name evidence="15" type="primary">GAL1_2</name>
    <name evidence="15" type="ORF">IWQ60_003898</name>
</gene>
<sequence length="615" mass="67217">MDPVPVVDSLVDIYPSEALPAQTQRYRHLVDEFQQLYGRPPAFIARAPGRVNLIGEHIDYCGLPVFPMAIERDCLIAVAPEPPAGTRLTSMAEWAPQIHLANRLHDKFPQSTFQHRPCPSQPSAVRPGGDGPAVVDIDATRHAWDNYFKCGYRGAHELLYRRHSVGLPLPMTPGMLCLVDGDIPTGAGLSSSSAFVSCSVIATLEAQDPTPPVDGKAPGSLAARSVTIPRSVVTDVAIRSERYVGVNSGGMDQTCSIMSLPNAASFIEFFPRLRATPIPFPTVTPAALTFVIANSLVTSDKFVTAPVCYNLRVVETRLGALMLAKYLGIDRRPRILDARPRVHYKLVMDEYFAPLGGTEGGGRRGNEAGANPTAGDDNEKMEDLFRTMSAEADLSTESWVERLTIMLDRCEQAFAIPGNGKGRTDLTREAIAYYLDTNWADLESQTEMDRFPIHADTFQVAERARHVFSEALRVVQFRRICQEHASSSALSLSSPSPSPSSTTDGTDLFHQLGDLMNQSQTSCRDDFDCSCPELDALVAVCRAAGAVGSRLTGAGWGGCTVSLVPADRCETFIRQVHREYYQARFPHLRNVDVQSDLIFATLPGRGAVVYRPSVF</sequence>
<evidence type="ECO:0000256" key="1">
    <source>
        <dbReference type="ARBA" id="ARBA00004947"/>
    </source>
</evidence>
<evidence type="ECO:0000256" key="9">
    <source>
        <dbReference type="ARBA" id="ARBA00029590"/>
    </source>
</evidence>
<proteinExistence type="inferred from homology"/>
<accession>A0A9W8AEN9</accession>
<dbReference type="SUPFAM" id="SSF54211">
    <property type="entry name" value="Ribosomal protein S5 domain 2-like"/>
    <property type="match status" value="1"/>
</dbReference>
<dbReference type="InterPro" id="IPR020568">
    <property type="entry name" value="Ribosomal_Su5_D2-typ_SF"/>
</dbReference>
<evidence type="ECO:0000313" key="16">
    <source>
        <dbReference type="Proteomes" id="UP001150569"/>
    </source>
</evidence>
<evidence type="ECO:0000259" key="14">
    <source>
        <dbReference type="Pfam" id="PF10509"/>
    </source>
</evidence>
<dbReference type="Gene3D" id="3.30.230.10">
    <property type="match status" value="1"/>
</dbReference>
<dbReference type="Gene3D" id="3.30.70.890">
    <property type="entry name" value="GHMP kinase, C-terminal domain"/>
    <property type="match status" value="1"/>
</dbReference>
<organism evidence="15 16">
    <name type="scientific">Tieghemiomyces parasiticus</name>
    <dbReference type="NCBI Taxonomy" id="78921"/>
    <lineage>
        <taxon>Eukaryota</taxon>
        <taxon>Fungi</taxon>
        <taxon>Fungi incertae sedis</taxon>
        <taxon>Zoopagomycota</taxon>
        <taxon>Kickxellomycotina</taxon>
        <taxon>Dimargaritomycetes</taxon>
        <taxon>Dimargaritales</taxon>
        <taxon>Dimargaritaceae</taxon>
        <taxon>Tieghemiomyces</taxon>
    </lineage>
</organism>
<dbReference type="GO" id="GO:0004335">
    <property type="term" value="F:galactokinase activity"/>
    <property type="evidence" value="ECO:0007669"/>
    <property type="project" value="UniProtKB-EC"/>
</dbReference>
<feature type="region of interest" description="Disordered" evidence="11">
    <location>
        <begin position="111"/>
        <end position="130"/>
    </location>
</feature>
<evidence type="ECO:0000256" key="5">
    <source>
        <dbReference type="ARBA" id="ARBA00022679"/>
    </source>
</evidence>
<keyword evidence="16" id="KW-1185">Reference proteome</keyword>
<feature type="region of interest" description="Disordered" evidence="11">
    <location>
        <begin position="358"/>
        <end position="379"/>
    </location>
</feature>
<evidence type="ECO:0000256" key="8">
    <source>
        <dbReference type="ARBA" id="ARBA00022840"/>
    </source>
</evidence>
<dbReference type="GO" id="GO:0005524">
    <property type="term" value="F:ATP binding"/>
    <property type="evidence" value="ECO:0007669"/>
    <property type="project" value="UniProtKB-KW"/>
</dbReference>
<keyword evidence="8" id="KW-0067">ATP-binding</keyword>
<dbReference type="GO" id="GO:0005829">
    <property type="term" value="C:cytosol"/>
    <property type="evidence" value="ECO:0007669"/>
    <property type="project" value="TreeGrafter"/>
</dbReference>
<dbReference type="GO" id="GO:0006012">
    <property type="term" value="P:galactose metabolic process"/>
    <property type="evidence" value="ECO:0007669"/>
    <property type="project" value="InterPro"/>
</dbReference>
<protein>
    <recommendedName>
        <fullName evidence="4">Galactokinase</fullName>
        <ecNumber evidence="3">2.7.1.6</ecNumber>
    </recommendedName>
    <alternativeName>
        <fullName evidence="9">Galactose kinase</fullName>
    </alternativeName>
</protein>
<dbReference type="InterPro" id="IPR019539">
    <property type="entry name" value="GalKase_N"/>
</dbReference>
<dbReference type="PANTHER" id="PTHR10457">
    <property type="entry name" value="MEVALONATE KINASE/GALACTOKINASE"/>
    <property type="match status" value="1"/>
</dbReference>
<evidence type="ECO:0000256" key="7">
    <source>
        <dbReference type="ARBA" id="ARBA00022777"/>
    </source>
</evidence>
<keyword evidence="7" id="KW-0418">Kinase</keyword>
<dbReference type="PROSITE" id="PS00106">
    <property type="entry name" value="GALACTOKINASE"/>
    <property type="match status" value="1"/>
</dbReference>
<dbReference type="InterPro" id="IPR036554">
    <property type="entry name" value="GHMP_kinase_C_sf"/>
</dbReference>
<dbReference type="PRINTS" id="PR00959">
    <property type="entry name" value="MEVGALKINASE"/>
</dbReference>
<dbReference type="Pfam" id="PF00288">
    <property type="entry name" value="GHMP_kinases_N"/>
    <property type="match status" value="1"/>
</dbReference>
<dbReference type="Proteomes" id="UP001150569">
    <property type="component" value="Unassembled WGS sequence"/>
</dbReference>